<evidence type="ECO:0000256" key="1">
    <source>
        <dbReference type="SAM" id="Phobius"/>
    </source>
</evidence>
<dbReference type="EMBL" id="CP003630">
    <property type="protein sequence ID" value="AFZ17242.1"/>
    <property type="molecule type" value="Genomic_DNA"/>
</dbReference>
<sequence length="39" mass="4058">MKVSQNNKHLGESIALGAVLVATSVGIFVVMMMQSGVLP</sequence>
<dbReference type="Proteomes" id="UP000010471">
    <property type="component" value="Chromosome"/>
</dbReference>
<proteinExistence type="predicted"/>
<evidence type="ECO:0000313" key="2">
    <source>
        <dbReference type="EMBL" id="AFZ17242.1"/>
    </source>
</evidence>
<protein>
    <submittedName>
        <fullName evidence="2">Uncharacterized protein</fullName>
    </submittedName>
</protein>
<dbReference type="HOGENOM" id="CLU_219771_0_0_3"/>
<keyword evidence="3" id="KW-1185">Reference proteome</keyword>
<dbReference type="AlphaFoldDB" id="K9WCJ2"/>
<dbReference type="KEGG" id="mic:Mic7113_1358"/>
<evidence type="ECO:0000313" key="3">
    <source>
        <dbReference type="Proteomes" id="UP000010471"/>
    </source>
</evidence>
<gene>
    <name evidence="2" type="ORF">Mic7113_1358</name>
</gene>
<keyword evidence="1" id="KW-0472">Membrane</keyword>
<keyword evidence="1" id="KW-1133">Transmembrane helix</keyword>
<feature type="transmembrane region" description="Helical" evidence="1">
    <location>
        <begin position="12"/>
        <end position="33"/>
    </location>
</feature>
<reference evidence="2 3" key="1">
    <citation type="submission" date="2012-06" db="EMBL/GenBank/DDBJ databases">
        <title>Finished chromosome of genome of Microcoleus sp. PCC 7113.</title>
        <authorList>
            <consortium name="US DOE Joint Genome Institute"/>
            <person name="Gugger M."/>
            <person name="Coursin T."/>
            <person name="Rippka R."/>
            <person name="Tandeau De Marsac N."/>
            <person name="Huntemann M."/>
            <person name="Wei C.-L."/>
            <person name="Han J."/>
            <person name="Detter J.C."/>
            <person name="Han C."/>
            <person name="Tapia R."/>
            <person name="Chen A."/>
            <person name="Kyrpides N."/>
            <person name="Mavromatis K."/>
            <person name="Markowitz V."/>
            <person name="Szeto E."/>
            <person name="Ivanova N."/>
            <person name="Pagani I."/>
            <person name="Pati A."/>
            <person name="Goodwin L."/>
            <person name="Nordberg H.P."/>
            <person name="Cantor M.N."/>
            <person name="Hua S.X."/>
            <person name="Woyke T."/>
            <person name="Kerfeld C.A."/>
        </authorList>
    </citation>
    <scope>NUCLEOTIDE SEQUENCE [LARGE SCALE GENOMIC DNA]</scope>
    <source>
        <strain evidence="2 3">PCC 7113</strain>
    </source>
</reference>
<keyword evidence="1" id="KW-0812">Transmembrane</keyword>
<accession>K9WCJ2</accession>
<name>K9WCJ2_9CYAN</name>
<organism evidence="2 3">
    <name type="scientific">Allocoleopsis franciscana PCC 7113</name>
    <dbReference type="NCBI Taxonomy" id="1173027"/>
    <lineage>
        <taxon>Bacteria</taxon>
        <taxon>Bacillati</taxon>
        <taxon>Cyanobacteriota</taxon>
        <taxon>Cyanophyceae</taxon>
        <taxon>Coleofasciculales</taxon>
        <taxon>Coleofasciculaceae</taxon>
        <taxon>Allocoleopsis</taxon>
        <taxon>Allocoleopsis franciscana</taxon>
    </lineage>
</organism>